<keyword evidence="2" id="KW-1133">Transmembrane helix</keyword>
<accession>A0A5S9RBH6</accession>
<evidence type="ECO:0000256" key="1">
    <source>
        <dbReference type="SAM" id="MobiDB-lite"/>
    </source>
</evidence>
<dbReference type="EMBL" id="CACSIP010000076">
    <property type="protein sequence ID" value="CAA0138236.1"/>
    <property type="molecule type" value="Genomic_DNA"/>
</dbReference>
<gene>
    <name evidence="3" type="ORF">AELLOGFF_02404</name>
</gene>
<sequence length="120" mass="12394">MVASKLGASALAMLLVAANFVAVAHWGMVAAIALIVIDLLALIAGAVGVLVVAGYQEAVDASEAARSGPRVTNEKLGETSELDPLPKSRQVAHKAATRTARASTAASKAGAQWYKNRRDK</sequence>
<evidence type="ECO:0008006" key="5">
    <source>
        <dbReference type="Google" id="ProtNLM"/>
    </source>
</evidence>
<evidence type="ECO:0000313" key="3">
    <source>
        <dbReference type="EMBL" id="CAA0138236.1"/>
    </source>
</evidence>
<evidence type="ECO:0000256" key="2">
    <source>
        <dbReference type="SAM" id="Phobius"/>
    </source>
</evidence>
<organism evidence="3 4">
    <name type="scientific">Mycolicibacterium vanbaalenii</name>
    <name type="common">Mycobacterium vanbaalenii</name>
    <dbReference type="NCBI Taxonomy" id="110539"/>
    <lineage>
        <taxon>Bacteria</taxon>
        <taxon>Bacillati</taxon>
        <taxon>Actinomycetota</taxon>
        <taxon>Actinomycetes</taxon>
        <taxon>Mycobacteriales</taxon>
        <taxon>Mycobacteriaceae</taxon>
        <taxon>Mycolicibacterium</taxon>
    </lineage>
</organism>
<feature type="compositionally biased region" description="Low complexity" evidence="1">
    <location>
        <begin position="97"/>
        <end position="109"/>
    </location>
</feature>
<feature type="transmembrane region" description="Helical" evidence="2">
    <location>
        <begin position="32"/>
        <end position="53"/>
    </location>
</feature>
<dbReference type="AlphaFoldDB" id="A0A5S9RBH6"/>
<keyword evidence="2" id="KW-0812">Transmembrane</keyword>
<keyword evidence="2" id="KW-0472">Membrane</keyword>
<dbReference type="Proteomes" id="UP000430146">
    <property type="component" value="Unassembled WGS sequence"/>
</dbReference>
<name>A0A5S9RBH6_MYCVN</name>
<dbReference type="RefSeq" id="WP_159235487.1">
    <property type="nucleotide sequence ID" value="NZ_CACSIP010000076.1"/>
</dbReference>
<protein>
    <recommendedName>
        <fullName evidence="5">Transmembrane protein</fullName>
    </recommendedName>
</protein>
<evidence type="ECO:0000313" key="4">
    <source>
        <dbReference type="Proteomes" id="UP000430146"/>
    </source>
</evidence>
<proteinExistence type="predicted"/>
<feature type="region of interest" description="Disordered" evidence="1">
    <location>
        <begin position="60"/>
        <end position="120"/>
    </location>
</feature>
<reference evidence="3 4" key="1">
    <citation type="submission" date="2019-11" db="EMBL/GenBank/DDBJ databases">
        <authorList>
            <person name="Holert J."/>
        </authorList>
    </citation>
    <scope>NUCLEOTIDE SEQUENCE [LARGE SCALE GENOMIC DNA]</scope>
    <source>
        <strain evidence="3">BC8_1</strain>
    </source>
</reference>
<keyword evidence="4" id="KW-1185">Reference proteome</keyword>